<proteinExistence type="predicted"/>
<evidence type="ECO:0000313" key="3">
    <source>
        <dbReference type="EMBL" id="PPQ79915.1"/>
    </source>
</evidence>
<feature type="chain" id="PRO_5019528321" evidence="2">
    <location>
        <begin position="20"/>
        <end position="74"/>
    </location>
</feature>
<dbReference type="InParanoid" id="A0A409WN34"/>
<dbReference type="Proteomes" id="UP000283269">
    <property type="component" value="Unassembled WGS sequence"/>
</dbReference>
<comment type="caution">
    <text evidence="3">The sequence shown here is derived from an EMBL/GenBank/DDBJ whole genome shotgun (WGS) entry which is preliminary data.</text>
</comment>
<feature type="region of interest" description="Disordered" evidence="1">
    <location>
        <begin position="25"/>
        <end position="74"/>
    </location>
</feature>
<protein>
    <submittedName>
        <fullName evidence="3">Uncharacterized protein</fullName>
    </submittedName>
</protein>
<organism evidence="3 4">
    <name type="scientific">Psilocybe cyanescens</name>
    <dbReference type="NCBI Taxonomy" id="93625"/>
    <lineage>
        <taxon>Eukaryota</taxon>
        <taxon>Fungi</taxon>
        <taxon>Dikarya</taxon>
        <taxon>Basidiomycota</taxon>
        <taxon>Agaricomycotina</taxon>
        <taxon>Agaricomycetes</taxon>
        <taxon>Agaricomycetidae</taxon>
        <taxon>Agaricales</taxon>
        <taxon>Agaricineae</taxon>
        <taxon>Strophariaceae</taxon>
        <taxon>Psilocybe</taxon>
    </lineage>
</organism>
<reference evidence="3 4" key="1">
    <citation type="journal article" date="2018" name="Evol. Lett.">
        <title>Horizontal gene cluster transfer increased hallucinogenic mushroom diversity.</title>
        <authorList>
            <person name="Reynolds H.T."/>
            <person name="Vijayakumar V."/>
            <person name="Gluck-Thaler E."/>
            <person name="Korotkin H.B."/>
            <person name="Matheny P.B."/>
            <person name="Slot J.C."/>
        </authorList>
    </citation>
    <scope>NUCLEOTIDE SEQUENCE [LARGE SCALE GENOMIC DNA]</scope>
    <source>
        <strain evidence="3 4">2631</strain>
    </source>
</reference>
<feature type="compositionally biased region" description="Polar residues" evidence="1">
    <location>
        <begin position="65"/>
        <end position="74"/>
    </location>
</feature>
<name>A0A409WN34_PSICY</name>
<feature type="compositionally biased region" description="Polar residues" evidence="1">
    <location>
        <begin position="27"/>
        <end position="39"/>
    </location>
</feature>
<keyword evidence="2" id="KW-0732">Signal</keyword>
<feature type="compositionally biased region" description="Low complexity" evidence="1">
    <location>
        <begin position="55"/>
        <end position="64"/>
    </location>
</feature>
<dbReference type="EMBL" id="NHYD01003358">
    <property type="protein sequence ID" value="PPQ79915.1"/>
    <property type="molecule type" value="Genomic_DNA"/>
</dbReference>
<gene>
    <name evidence="3" type="ORF">CVT25_003000</name>
</gene>
<evidence type="ECO:0000256" key="2">
    <source>
        <dbReference type="SAM" id="SignalP"/>
    </source>
</evidence>
<dbReference type="AlphaFoldDB" id="A0A409WN34"/>
<keyword evidence="4" id="KW-1185">Reference proteome</keyword>
<evidence type="ECO:0000313" key="4">
    <source>
        <dbReference type="Proteomes" id="UP000283269"/>
    </source>
</evidence>
<accession>A0A409WN34</accession>
<sequence length="74" mass="7444">MFSSLTLAALLASALVAQTVVVLPQSRPGNSGNSGNITISESNNGGLHNGGSHNGGSHNRFGSGITISNGRRNL</sequence>
<feature type="signal peptide" evidence="2">
    <location>
        <begin position="1"/>
        <end position="19"/>
    </location>
</feature>
<evidence type="ECO:0000256" key="1">
    <source>
        <dbReference type="SAM" id="MobiDB-lite"/>
    </source>
</evidence>